<dbReference type="EMBL" id="AZBU02000006">
    <property type="protein sequence ID" value="TKR71666.1"/>
    <property type="molecule type" value="Genomic_DNA"/>
</dbReference>
<evidence type="ECO:0000313" key="4">
    <source>
        <dbReference type="Proteomes" id="UP000298663"/>
    </source>
</evidence>
<proteinExistence type="predicted"/>
<keyword evidence="4" id="KW-1185">Reference proteome</keyword>
<accession>A0A4U5MPQ1</accession>
<evidence type="ECO:0000256" key="2">
    <source>
        <dbReference type="SAM" id="Phobius"/>
    </source>
</evidence>
<keyword evidence="2" id="KW-0812">Transmembrane</keyword>
<gene>
    <name evidence="3" type="ORF">L596_019226</name>
</gene>
<dbReference type="AlphaFoldDB" id="A0A4U5MPQ1"/>
<organism evidence="3 4">
    <name type="scientific">Steinernema carpocapsae</name>
    <name type="common">Entomopathogenic nematode</name>
    <dbReference type="NCBI Taxonomy" id="34508"/>
    <lineage>
        <taxon>Eukaryota</taxon>
        <taxon>Metazoa</taxon>
        <taxon>Ecdysozoa</taxon>
        <taxon>Nematoda</taxon>
        <taxon>Chromadorea</taxon>
        <taxon>Rhabditida</taxon>
        <taxon>Tylenchina</taxon>
        <taxon>Panagrolaimomorpha</taxon>
        <taxon>Strongyloidoidea</taxon>
        <taxon>Steinernematidae</taxon>
        <taxon>Steinernema</taxon>
    </lineage>
</organism>
<dbReference type="Proteomes" id="UP000298663">
    <property type="component" value="Unassembled WGS sequence"/>
</dbReference>
<keyword evidence="2" id="KW-0472">Membrane</keyword>
<reference evidence="3 4" key="1">
    <citation type="journal article" date="2015" name="Genome Biol.">
        <title>Comparative genomics of Steinernema reveals deeply conserved gene regulatory networks.</title>
        <authorList>
            <person name="Dillman A.R."/>
            <person name="Macchietto M."/>
            <person name="Porter C.F."/>
            <person name="Rogers A."/>
            <person name="Williams B."/>
            <person name="Antoshechkin I."/>
            <person name="Lee M.M."/>
            <person name="Goodwin Z."/>
            <person name="Lu X."/>
            <person name="Lewis E.E."/>
            <person name="Goodrich-Blair H."/>
            <person name="Stock S.P."/>
            <person name="Adams B.J."/>
            <person name="Sternberg P.W."/>
            <person name="Mortazavi A."/>
        </authorList>
    </citation>
    <scope>NUCLEOTIDE SEQUENCE [LARGE SCALE GENOMIC DNA]</scope>
    <source>
        <strain evidence="3 4">ALL</strain>
    </source>
</reference>
<dbReference type="OrthoDB" id="5809406at2759"/>
<evidence type="ECO:0000256" key="1">
    <source>
        <dbReference type="SAM" id="MobiDB-lite"/>
    </source>
</evidence>
<feature type="region of interest" description="Disordered" evidence="1">
    <location>
        <begin position="1"/>
        <end position="33"/>
    </location>
</feature>
<protein>
    <submittedName>
        <fullName evidence="3">Uncharacterized protein</fullName>
    </submittedName>
</protein>
<feature type="transmembrane region" description="Helical" evidence="2">
    <location>
        <begin position="51"/>
        <end position="74"/>
    </location>
</feature>
<evidence type="ECO:0000313" key="3">
    <source>
        <dbReference type="EMBL" id="TKR71666.1"/>
    </source>
</evidence>
<name>A0A4U5MPQ1_STECR</name>
<keyword evidence="2" id="KW-1133">Transmembrane helix</keyword>
<comment type="caution">
    <text evidence="3">The sequence shown here is derived from an EMBL/GenBank/DDBJ whole genome shotgun (WGS) entry which is preliminary data.</text>
</comment>
<feature type="compositionally biased region" description="Polar residues" evidence="1">
    <location>
        <begin position="1"/>
        <end position="13"/>
    </location>
</feature>
<sequence length="238" mass="27558">MATSKSATISGSVDPNVKKPSKGTGGCSKNSAERRRRRKERFFRFIFRRKPCYLVFFIELGIIAGFIALSIFLLERYTVIISEKEILQKHDEIYERLENDRTLLHCHYKAEVNYNTNECEYRCDDNAFIIREQKVDLQASAQSSDGQRICTDKHELLACSESHHCDKDSQNWTKAEIFETGCLGKNDGFMKNHYVSHITEPRVPRFDISADMVGKTIFANELFVRCPRCKVSTHWTNL</sequence>
<reference evidence="3 4" key="2">
    <citation type="journal article" date="2019" name="G3 (Bethesda)">
        <title>Hybrid Assembly of the Genome of the Entomopathogenic Nematode Steinernema carpocapsae Identifies the X-Chromosome.</title>
        <authorList>
            <person name="Serra L."/>
            <person name="Macchietto M."/>
            <person name="Macias-Munoz A."/>
            <person name="McGill C.J."/>
            <person name="Rodriguez I.M."/>
            <person name="Rodriguez B."/>
            <person name="Murad R."/>
            <person name="Mortazavi A."/>
        </authorList>
    </citation>
    <scope>NUCLEOTIDE SEQUENCE [LARGE SCALE GENOMIC DNA]</scope>
    <source>
        <strain evidence="3 4">ALL</strain>
    </source>
</reference>